<dbReference type="Proteomes" id="UP000441354">
    <property type="component" value="Unassembled WGS sequence"/>
</dbReference>
<keyword evidence="1" id="KW-0812">Transmembrane</keyword>
<keyword evidence="1" id="KW-0472">Membrane</keyword>
<protein>
    <submittedName>
        <fullName evidence="2">Uncharacterized protein</fullName>
    </submittedName>
</protein>
<evidence type="ECO:0000313" key="2">
    <source>
        <dbReference type="EMBL" id="KAB2333621.1"/>
    </source>
</evidence>
<feature type="transmembrane region" description="Helical" evidence="1">
    <location>
        <begin position="6"/>
        <end position="25"/>
    </location>
</feature>
<gene>
    <name evidence="2" type="ORF">F7732_05895</name>
</gene>
<keyword evidence="3" id="KW-1185">Reference proteome</keyword>
<reference evidence="2 3" key="1">
    <citation type="journal article" date="2014" name="Arch. Microbiol.">
        <title>Bacillus mesophilum sp. nov., strain IITR-54T, a novel 4-chlorobiphenyl dechlorinating bacterium.</title>
        <authorList>
            <person name="Manickam N."/>
            <person name="Singh N.K."/>
            <person name="Bajaj A."/>
            <person name="Kumar R.M."/>
            <person name="Kaur G."/>
            <person name="Kaur N."/>
            <person name="Bala M."/>
            <person name="Kumar A."/>
            <person name="Mayilraj S."/>
        </authorList>
    </citation>
    <scope>NUCLEOTIDE SEQUENCE [LARGE SCALE GENOMIC DNA]</scope>
    <source>
        <strain evidence="2 3">IITR-54</strain>
    </source>
</reference>
<dbReference type="EMBL" id="WBOT01000002">
    <property type="protein sequence ID" value="KAB2333621.1"/>
    <property type="molecule type" value="Genomic_DNA"/>
</dbReference>
<organism evidence="2 3">
    <name type="scientific">Bacillus mesophilum</name>
    <dbReference type="NCBI Taxonomy" id="1071718"/>
    <lineage>
        <taxon>Bacteria</taxon>
        <taxon>Bacillati</taxon>
        <taxon>Bacillota</taxon>
        <taxon>Bacilli</taxon>
        <taxon>Bacillales</taxon>
        <taxon>Bacillaceae</taxon>
        <taxon>Bacillus</taxon>
    </lineage>
</organism>
<dbReference type="RefSeq" id="WP_151572989.1">
    <property type="nucleotide sequence ID" value="NZ_WBOT01000002.1"/>
</dbReference>
<proteinExistence type="predicted"/>
<evidence type="ECO:0000313" key="3">
    <source>
        <dbReference type="Proteomes" id="UP000441354"/>
    </source>
</evidence>
<evidence type="ECO:0000256" key="1">
    <source>
        <dbReference type="SAM" id="Phobius"/>
    </source>
</evidence>
<keyword evidence="1" id="KW-1133">Transmembrane helix</keyword>
<accession>A0A7V7UVS5</accession>
<dbReference type="AlphaFoldDB" id="A0A7V7UVS5"/>
<name>A0A7V7UVS5_9BACI</name>
<feature type="transmembrane region" description="Helical" evidence="1">
    <location>
        <begin position="37"/>
        <end position="55"/>
    </location>
</feature>
<comment type="caution">
    <text evidence="2">The sequence shown here is derived from an EMBL/GenBank/DDBJ whole genome shotgun (WGS) entry which is preliminary data.</text>
</comment>
<sequence>MLNDVFILLAAVWLVALMITATYTLQRRDPPKYIGVYANGFLWIMVIVFIVRGIGLKEYYLNYQRGQYYKLFI</sequence>